<gene>
    <name evidence="2" type="ORF">DMH04_10465</name>
</gene>
<evidence type="ECO:0000313" key="2">
    <source>
        <dbReference type="EMBL" id="RSM87446.1"/>
    </source>
</evidence>
<dbReference type="OrthoDB" id="3206999at2"/>
<protein>
    <submittedName>
        <fullName evidence="2">CHAT domain-containing protein</fullName>
    </submittedName>
</protein>
<dbReference type="Pfam" id="PF12770">
    <property type="entry name" value="CHAT"/>
    <property type="match status" value="1"/>
</dbReference>
<evidence type="ECO:0000313" key="3">
    <source>
        <dbReference type="Proteomes" id="UP000287547"/>
    </source>
</evidence>
<accession>A0A428ZH65</accession>
<comment type="caution">
    <text evidence="2">The sequence shown here is derived from an EMBL/GenBank/DDBJ whole genome shotgun (WGS) entry which is preliminary data.</text>
</comment>
<sequence length="916" mass="100555">MWRVTRRKALTKKLRSLTTRATELFGATLPSDASDDVGLAIALTRRAEMISKRLGDVDPDTRIELSTILLVAFDYTRDDDDLASAVAHARTALSAIPLEQDGRLVAVVALGRALVTVADVYYDDNTLDEALDLLRPAVASAAPDDPYRATVIIALLQALVTRRAHSNDDTVIVDTIMETKRLVELLPEDFSPRDMLALSALLGERAHFMNRGDLDGMRASQPAIEDQLDRLEPGAPYTDRYRLASMEQSLMLWLLRREPAPAEDIAEYVELFRHARLTSPERLSHLESLSTHVLAQVDLTNDIELLDHCIDLLTDGMRALPESTAEYRSLGGYLGNALAYRFDITGDAAVLERAITLQRQRMLVIRPGTTKDALARSDLGSALRRHYLLTGDERSYDEAMTLLRTALTDTRFVAGRLNDARKAGELAAAAGRWNDAADAFAEGVGLLPALAWLGLDRADQEQNLAPWSEFVNQAAAAHARAGKAARAVEILEHGRAVLTHHTLDIRSDTARLRAALPDLAARLDRIQLDLTQTSEHARRHALARDWDTLVADIRTRAGFTDFLRAPRQAALRPADGQTVVMINVAVLGCDAFVVTSAGVQLIPLPELTAQDVATRAAAFHYVVAKRDSIAETLDWMWRTITAPVLDALGHTGRPAEDAAWPRVHWCPTGMLGFLPLHAAAAQDPAAPGDAVLDRVVSSYAISLRTLGAATRHRDPPAELRSLLVVSMPHTPSLTPLPGATREKDKLAALVHTAVLDGDRAVHSEVSTALRKHAWAHFACHAEHHPRNPSRSTLFLHDHQTTPFTVLDISRLRLEHAQLAYLSACETARGSAHLPNEALHLGGALQLAGYQHVIATLWRIHDKLAATVAEQVYDHFHDGPTLEPTRAARAVHHAVLALRHRFPDDPALWASYVHFGP</sequence>
<dbReference type="EMBL" id="QHKI01000006">
    <property type="protein sequence ID" value="RSM87446.1"/>
    <property type="molecule type" value="Genomic_DNA"/>
</dbReference>
<reference evidence="2 3" key="1">
    <citation type="submission" date="2018-05" db="EMBL/GenBank/DDBJ databases">
        <title>Evolution of GPA BGCs.</title>
        <authorList>
            <person name="Waglechner N."/>
            <person name="Wright G.D."/>
        </authorList>
    </citation>
    <scope>NUCLEOTIDE SEQUENCE [LARGE SCALE GENOMIC DNA]</scope>
    <source>
        <strain evidence="2 3">A82846</strain>
    </source>
</reference>
<evidence type="ECO:0000259" key="1">
    <source>
        <dbReference type="Pfam" id="PF12770"/>
    </source>
</evidence>
<proteinExistence type="predicted"/>
<feature type="domain" description="CHAT" evidence="1">
    <location>
        <begin position="631"/>
        <end position="915"/>
    </location>
</feature>
<name>A0A428ZH65_KIBAR</name>
<organism evidence="2 3">
    <name type="scientific">Kibdelosporangium aridum</name>
    <dbReference type="NCBI Taxonomy" id="2030"/>
    <lineage>
        <taxon>Bacteria</taxon>
        <taxon>Bacillati</taxon>
        <taxon>Actinomycetota</taxon>
        <taxon>Actinomycetes</taxon>
        <taxon>Pseudonocardiales</taxon>
        <taxon>Pseudonocardiaceae</taxon>
        <taxon>Kibdelosporangium</taxon>
    </lineage>
</organism>
<dbReference type="RefSeq" id="WP_051794255.1">
    <property type="nucleotide sequence ID" value="NZ_QHKI01000006.1"/>
</dbReference>
<dbReference type="AlphaFoldDB" id="A0A428ZH65"/>
<dbReference type="InterPro" id="IPR024983">
    <property type="entry name" value="CHAT_dom"/>
</dbReference>
<dbReference type="Proteomes" id="UP000287547">
    <property type="component" value="Unassembled WGS sequence"/>
</dbReference>